<dbReference type="EMBL" id="MLJW01000012">
    <property type="protein sequence ID" value="OIR14235.1"/>
    <property type="molecule type" value="Genomic_DNA"/>
</dbReference>
<dbReference type="SMART" id="SM01419">
    <property type="entry name" value="Thiol-ester_cl"/>
    <property type="match status" value="1"/>
</dbReference>
<dbReference type="SUPFAM" id="SSF48239">
    <property type="entry name" value="Terpenoid cyclases/Protein prenyltransferases"/>
    <property type="match status" value="1"/>
</dbReference>
<dbReference type="PANTHER" id="PTHR40094:SF1">
    <property type="entry name" value="UBIQUITIN DOMAIN-CONTAINING PROTEIN"/>
    <property type="match status" value="1"/>
</dbReference>
<dbReference type="Gene3D" id="2.60.40.1930">
    <property type="match status" value="1"/>
</dbReference>
<dbReference type="GO" id="GO:0005615">
    <property type="term" value="C:extracellular space"/>
    <property type="evidence" value="ECO:0007669"/>
    <property type="project" value="InterPro"/>
</dbReference>
<dbReference type="Pfam" id="PF17972">
    <property type="entry name" value="bMG5"/>
    <property type="match status" value="1"/>
</dbReference>
<dbReference type="InterPro" id="IPR011625">
    <property type="entry name" value="A2M_N_BRD"/>
</dbReference>
<sequence>MPLKNLSWLFLLFVSVLSFDACKNKKKLIEVDPEFSKYIDAYTSGIISKKNTIRIQLASESNVTHAVNETLKENLFEFSPAVEGKSYWVDARTIEFKPNADLETDKLYEVEFSLGKVLNVPSKFKKFRFNVQTIKPSFEVVDNGLRSNSKELMSLSGQILTADVEQSADIEKILSASLGGNNLSIKWQHNETNKSHGFIIENIKRSNNAGKLLLSWDGSILNINLKNSKEIEVPAIGDFKVMDVKVVQDEEQYALVQFSDPLALGQTLDGLIGISKEENLSYSISGSEVKVYAVNRLDGNYLVSINEGIENQWGNKLDKAFTANIFFENRLPSVKIHGKGVILPNSNGKIILPFDATNLKAVDVTIIKIYENNIPQFLQSNKLDGEQDLRKVAKPLVKATIKLDDDKSLNLHKRNRFSLDLDKYIKTEPGAIYRISMGFRPEYSLYTCNSSPDKNNKDVSEDDEDYYYDNGEKLDEDDEFWRSYDSYYPYGYNWQQRDNPCSKSYFNKQRFDNRNILATNIGLSAKLGNNNNLFVAVNNIINTEPLSGVDLQVLDYQQQIIGKGNSNSDGIALIDIKRKPYLLIAKKGNEKSYLRLDDGSSLPLSRFDVGGAEVKNGIKGFIFGERGVWRPGDSLFLGCIIEDKNNKLPKEHPIEMELISPKGQLYKRLVTTNAENGFNVFKTATDAAAPTGNWLCRVKVGGATFEKKLKIETVMPNRLKINLDFNGITSLGKNNNANATLSARWLFGATAQNLKAKVDAQLYKKQTSFDKYKEYVFDNPTSSFTPQSKTIFDGSLNADGVATINPSFDAGKDAPGMLLANLMIKVFETGGNFSIDNVAMPYNPYSSYVGVHVPEGDKQWGFLLSGKTHGFDIVDVNTNGVLTSGATQIEIELYKIQWRWWWDNSGNDMSNFTQDNYNKLIKKETVNLNNGKGIYDLKLSASDYGRYMILLKDLRSGHKTGKVFFVDDYNWQSRSGNTDPSAASMLSFTSNKPKYNVGEEVKLTIPSSKDGRALISIETGSKVLKNYWVNTTQGETKFSFKTEKEMSPNIYVNVSLIQPHAQTINDLPIRMYGVIPIEVEDKNSILHPIIKMNDVIKPETNTSITVSEQNGKSMTYVIAIVDEGLLDLTRFKTPNPHDAFYAKEALGVKTWDVYDYVIGAWGGELERILTIGGDASAELAAKTRKANRFKPVVQFMGPFKSNGTKTHHFILPSYMGSVRAMVIASGNNDGVSAYGVAEKTVAVKKPLMLLATLPRVLGPDEELKIPVTVFATENNIKNVTLSLQSDAFANSGASQNVSFSKTGEQVVYFSAKVKSKTGIGKIKIIASSGKEHTAYETEIDIRNPNSPITQVTEYTLQPNQSWNTSAAMIGDGSSSKATIEISSIPAINLQKRLSYLIQYPHGCIEQTTSAVFPQLVLNQLMDLSDQRKTEIDKNIRIAIQKIQNFQTNDGGFAYWPDEASSDEWGTNYAGNFLLEASAKGYNVPSQILQQWRNYERTKALAWNVTTAAWYGTDLMQAYRLYLLAAAKAPEMGAMNRLKEFKFLTPEAKWRLAAAYYLSGQQQVALQLISGLPTTFSARPIWGITYGSDVRDEAMVLETLTIMNRKAEASQLVRTVAAKLSQDDWYSTQTTAYSLIAIAKYCGANKDGSKINVSAKINNQNITVSSNNVVSQTNVTWQNNKSNISLKNNGNNILYVRVINQGQPLSNQIVPITNNANILQVSVNYLTNNGNAVDISKIKQGTDFVAKVTIKNPGTRGVYNQMALSQIFPSGWEILNTRLYNSEGAFKSSASDYMDIRDDRVYHYFNIKPNETLIYYVQLNAAYPGKYFWPGVYAEAMYDHTISGGVSGKWVEVVE</sequence>
<name>A0A1J5T244_9ZZZZ</name>
<gene>
    <name evidence="4" type="ORF">GALL_46970</name>
</gene>
<dbReference type="InterPro" id="IPR001599">
    <property type="entry name" value="Macroglobln_a2"/>
</dbReference>
<evidence type="ECO:0000259" key="2">
    <source>
        <dbReference type="SMART" id="SM01359"/>
    </source>
</evidence>
<dbReference type="PANTHER" id="PTHR40094">
    <property type="entry name" value="ALPHA-2-MACROGLOBULIN HOMOLOG"/>
    <property type="match status" value="1"/>
</dbReference>
<dbReference type="InterPro" id="IPR041203">
    <property type="entry name" value="Bact_A2M_MG5"/>
</dbReference>
<keyword evidence="1" id="KW-0732">Signal</keyword>
<dbReference type="SMART" id="SM01359">
    <property type="entry name" value="A2M_N_2"/>
    <property type="match status" value="1"/>
</dbReference>
<dbReference type="InterPro" id="IPR008930">
    <property type="entry name" value="Terpenoid_cyclase/PrenylTrfase"/>
</dbReference>
<evidence type="ECO:0000259" key="3">
    <source>
        <dbReference type="SMART" id="SM01360"/>
    </source>
</evidence>
<protein>
    <recommendedName>
        <fullName evidence="5">Lipoprotein YfhM</fullName>
    </recommendedName>
</protein>
<dbReference type="SMART" id="SM01360">
    <property type="entry name" value="A2M"/>
    <property type="match status" value="1"/>
</dbReference>
<dbReference type="InterPro" id="IPR041462">
    <property type="entry name" value="Bact_A2M_MG6"/>
</dbReference>
<accession>A0A1J5T244</accession>
<feature type="domain" description="Alpha-2-macroglobulin bait region" evidence="2">
    <location>
        <begin position="986"/>
        <end position="1128"/>
    </location>
</feature>
<feature type="domain" description="Alpha-2-macroglobulin" evidence="3">
    <location>
        <begin position="1192"/>
        <end position="1283"/>
    </location>
</feature>
<dbReference type="GO" id="GO:0004866">
    <property type="term" value="F:endopeptidase inhibitor activity"/>
    <property type="evidence" value="ECO:0007669"/>
    <property type="project" value="InterPro"/>
</dbReference>
<dbReference type="InterPro" id="IPR041246">
    <property type="entry name" value="Bact_MG10"/>
</dbReference>
<dbReference type="Gene3D" id="1.50.10.20">
    <property type="match status" value="1"/>
</dbReference>
<dbReference type="Pfam" id="PF11974">
    <property type="entry name" value="bMG3"/>
    <property type="match status" value="1"/>
</dbReference>
<evidence type="ECO:0008006" key="5">
    <source>
        <dbReference type="Google" id="ProtNLM"/>
    </source>
</evidence>
<reference evidence="4" key="1">
    <citation type="submission" date="2016-10" db="EMBL/GenBank/DDBJ databases">
        <title>Sequence of Gallionella enrichment culture.</title>
        <authorList>
            <person name="Poehlein A."/>
            <person name="Muehling M."/>
            <person name="Daniel R."/>
        </authorList>
    </citation>
    <scope>NUCLEOTIDE SEQUENCE</scope>
</reference>
<dbReference type="InterPro" id="IPR051802">
    <property type="entry name" value="YfhM-like"/>
</dbReference>
<organism evidence="4">
    <name type="scientific">mine drainage metagenome</name>
    <dbReference type="NCBI Taxonomy" id="410659"/>
    <lineage>
        <taxon>unclassified sequences</taxon>
        <taxon>metagenomes</taxon>
        <taxon>ecological metagenomes</taxon>
    </lineage>
</organism>
<dbReference type="Pfam" id="PF17973">
    <property type="entry name" value="bMG10"/>
    <property type="match status" value="1"/>
</dbReference>
<dbReference type="Pfam" id="PF17962">
    <property type="entry name" value="bMG6"/>
    <property type="match status" value="1"/>
</dbReference>
<proteinExistence type="predicted"/>
<dbReference type="Pfam" id="PF00207">
    <property type="entry name" value="A2M"/>
    <property type="match status" value="1"/>
</dbReference>
<dbReference type="Pfam" id="PF07678">
    <property type="entry name" value="TED_complement"/>
    <property type="match status" value="1"/>
</dbReference>
<dbReference type="Pfam" id="PF01835">
    <property type="entry name" value="MG2"/>
    <property type="match status" value="1"/>
</dbReference>
<dbReference type="CDD" id="cd02891">
    <property type="entry name" value="A2M_like"/>
    <property type="match status" value="1"/>
</dbReference>
<dbReference type="InterPro" id="IPR011626">
    <property type="entry name" value="Alpha-macroglobulin_TED"/>
</dbReference>
<comment type="caution">
    <text evidence="4">The sequence shown here is derived from an EMBL/GenBank/DDBJ whole genome shotgun (WGS) entry which is preliminary data.</text>
</comment>
<dbReference type="InterPro" id="IPR021868">
    <property type="entry name" value="Alpha_2_Macroglob_MG3"/>
</dbReference>
<dbReference type="InterPro" id="IPR047565">
    <property type="entry name" value="Alpha-macroglob_thiol-ester_cl"/>
</dbReference>
<dbReference type="InterPro" id="IPR002890">
    <property type="entry name" value="MG2"/>
</dbReference>
<dbReference type="Pfam" id="PF07703">
    <property type="entry name" value="A2M_BRD"/>
    <property type="match status" value="1"/>
</dbReference>
<evidence type="ECO:0000313" key="4">
    <source>
        <dbReference type="EMBL" id="OIR14235.1"/>
    </source>
</evidence>
<evidence type="ECO:0000256" key="1">
    <source>
        <dbReference type="ARBA" id="ARBA00022729"/>
    </source>
</evidence>